<dbReference type="Gene3D" id="3.90.1150.10">
    <property type="entry name" value="Aspartate Aminotransferase, domain 1"/>
    <property type="match status" value="1"/>
</dbReference>
<reference evidence="4" key="1">
    <citation type="submission" date="2018-05" db="EMBL/GenBank/DDBJ databases">
        <authorList>
            <person name="Lanie J.A."/>
            <person name="Ng W.-L."/>
            <person name="Kazmierczak K.M."/>
            <person name="Andrzejewski T.M."/>
            <person name="Davidsen T.M."/>
            <person name="Wayne K.J."/>
            <person name="Tettelin H."/>
            <person name="Glass J.I."/>
            <person name="Rusch D."/>
            <person name="Podicherti R."/>
            <person name="Tsui H.-C.T."/>
            <person name="Winkler M.E."/>
        </authorList>
    </citation>
    <scope>NUCLEOTIDE SEQUENCE</scope>
</reference>
<accession>A0A382R159</accession>
<comment type="similarity">
    <text evidence="2">Belongs to the class-III pyridoxal-phosphate-dependent aminotransferase family.</text>
</comment>
<dbReference type="GO" id="GO:0008483">
    <property type="term" value="F:transaminase activity"/>
    <property type="evidence" value="ECO:0007669"/>
    <property type="project" value="InterPro"/>
</dbReference>
<dbReference type="AlphaFoldDB" id="A0A382R159"/>
<evidence type="ECO:0000256" key="3">
    <source>
        <dbReference type="ARBA" id="ARBA00022898"/>
    </source>
</evidence>
<dbReference type="InterPro" id="IPR015421">
    <property type="entry name" value="PyrdxlP-dep_Trfase_major"/>
</dbReference>
<dbReference type="InterPro" id="IPR005814">
    <property type="entry name" value="Aminotrans_3"/>
</dbReference>
<protein>
    <recommendedName>
        <fullName evidence="5">Aspartate aminotransferase family protein</fullName>
    </recommendedName>
</protein>
<feature type="non-terminal residue" evidence="4">
    <location>
        <position position="304"/>
    </location>
</feature>
<dbReference type="PROSITE" id="PS00600">
    <property type="entry name" value="AA_TRANSFER_CLASS_3"/>
    <property type="match status" value="1"/>
</dbReference>
<evidence type="ECO:0000256" key="2">
    <source>
        <dbReference type="ARBA" id="ARBA00008954"/>
    </source>
</evidence>
<dbReference type="PANTHER" id="PTHR11986:SF58">
    <property type="entry name" value="LEUCINE_METHIONINE RACEMASE"/>
    <property type="match status" value="1"/>
</dbReference>
<comment type="cofactor">
    <cofactor evidence="1">
        <name>pyridoxal 5'-phosphate</name>
        <dbReference type="ChEBI" id="CHEBI:597326"/>
    </cofactor>
</comment>
<organism evidence="4">
    <name type="scientific">marine metagenome</name>
    <dbReference type="NCBI Taxonomy" id="408172"/>
    <lineage>
        <taxon>unclassified sequences</taxon>
        <taxon>metagenomes</taxon>
        <taxon>ecological metagenomes</taxon>
    </lineage>
</organism>
<dbReference type="Gene3D" id="3.40.640.10">
    <property type="entry name" value="Type I PLP-dependent aspartate aminotransferase-like (Major domain)"/>
    <property type="match status" value="1"/>
</dbReference>
<dbReference type="CDD" id="cd00610">
    <property type="entry name" value="OAT_like"/>
    <property type="match status" value="1"/>
</dbReference>
<evidence type="ECO:0000256" key="1">
    <source>
        <dbReference type="ARBA" id="ARBA00001933"/>
    </source>
</evidence>
<dbReference type="Pfam" id="PF00202">
    <property type="entry name" value="Aminotran_3"/>
    <property type="match status" value="1"/>
</dbReference>
<dbReference type="InterPro" id="IPR050103">
    <property type="entry name" value="Class-III_PLP-dep_AT"/>
</dbReference>
<evidence type="ECO:0000313" key="4">
    <source>
        <dbReference type="EMBL" id="SVC90920.1"/>
    </source>
</evidence>
<keyword evidence="3" id="KW-0663">Pyridoxal phosphate</keyword>
<dbReference type="GO" id="GO:0042802">
    <property type="term" value="F:identical protein binding"/>
    <property type="evidence" value="ECO:0007669"/>
    <property type="project" value="TreeGrafter"/>
</dbReference>
<dbReference type="InterPro" id="IPR015422">
    <property type="entry name" value="PyrdxlP-dep_Trfase_small"/>
</dbReference>
<dbReference type="SUPFAM" id="SSF53383">
    <property type="entry name" value="PLP-dependent transferases"/>
    <property type="match status" value="1"/>
</dbReference>
<name>A0A382R159_9ZZZZ</name>
<dbReference type="FunFam" id="3.40.640.10:FF:000004">
    <property type="entry name" value="Acetylornithine aminotransferase"/>
    <property type="match status" value="1"/>
</dbReference>
<dbReference type="InterPro" id="IPR015424">
    <property type="entry name" value="PyrdxlP-dep_Trfase"/>
</dbReference>
<evidence type="ECO:0008006" key="5">
    <source>
        <dbReference type="Google" id="ProtNLM"/>
    </source>
</evidence>
<dbReference type="InterPro" id="IPR049704">
    <property type="entry name" value="Aminotrans_3_PPA_site"/>
</dbReference>
<proteinExistence type="inferred from homology"/>
<dbReference type="GO" id="GO:0030170">
    <property type="term" value="F:pyridoxal phosphate binding"/>
    <property type="evidence" value="ECO:0007669"/>
    <property type="project" value="InterPro"/>
</dbReference>
<sequence length="304" mass="32864">MLNTPRILTPLPGPESEKIIKRDTGVSSPSLIKEYPLVIKRAEGMFIEDLDGNTFLDFMAGIAVTSTGHCHSEVLNAIQKQSQDLLHICGTDFYYPAYTDLCKKLQSLAPGNKDWKVFLSNSGAEAVDGAIKLARFHTKREHILAFEGAFHGRTYGALSLTDSKPVQKNGFGPFLPGVYHVPFGLRADEIVALIKKSGLELQSLAAIFVEPILGEGGYIIPPDEFLPQLRKMCNEYGILLVADEIQSGVGRTGKFLAVEHWGVIPDIITLAKGLGSGMPIGAILGTDEVMSWPPGSHGSTFGGN</sequence>
<gene>
    <name evidence="4" type="ORF">METZ01_LOCUS343774</name>
</gene>
<dbReference type="EMBL" id="UINC01118053">
    <property type="protein sequence ID" value="SVC90920.1"/>
    <property type="molecule type" value="Genomic_DNA"/>
</dbReference>
<dbReference type="PANTHER" id="PTHR11986">
    <property type="entry name" value="AMINOTRANSFERASE CLASS III"/>
    <property type="match status" value="1"/>
</dbReference>